<dbReference type="GO" id="GO:0046872">
    <property type="term" value="F:metal ion binding"/>
    <property type="evidence" value="ECO:0007669"/>
    <property type="project" value="UniProtKB-KW"/>
</dbReference>
<evidence type="ECO:0000256" key="1">
    <source>
        <dbReference type="ARBA" id="ARBA00022485"/>
    </source>
</evidence>
<keyword evidence="1" id="KW-0004">4Fe-4S</keyword>
<evidence type="ECO:0000256" key="2">
    <source>
        <dbReference type="ARBA" id="ARBA00022691"/>
    </source>
</evidence>
<dbReference type="NCBIfam" id="TIGR04337">
    <property type="entry name" value="AmmeMemoSam_rS"/>
    <property type="match status" value="1"/>
</dbReference>
<dbReference type="InterPro" id="IPR034457">
    <property type="entry name" value="Organic_radical-activating"/>
</dbReference>
<dbReference type="AlphaFoldDB" id="A0A7J0BJ60"/>
<dbReference type="GO" id="GO:0003824">
    <property type="term" value="F:catalytic activity"/>
    <property type="evidence" value="ECO:0007669"/>
    <property type="project" value="InterPro"/>
</dbReference>
<feature type="domain" description="Radical SAM core" evidence="7">
    <location>
        <begin position="67"/>
        <end position="283"/>
    </location>
</feature>
<gene>
    <name evidence="8" type="ORF">DSM101010T_21010</name>
</gene>
<dbReference type="GO" id="GO:0051539">
    <property type="term" value="F:4 iron, 4 sulfur cluster binding"/>
    <property type="evidence" value="ECO:0007669"/>
    <property type="project" value="UniProtKB-KW"/>
</dbReference>
<keyword evidence="3 6" id="KW-0479">Metal-binding</keyword>
<sequence>MHAAKHWKPLNDGAVQCRLCAHSCIIRSEDKGLCGVRHNKGGELLTATYDCIAAANLDPVEKKPLYHVLPGSTTFSFGTMGCNFSCAFCQNHTLSAPPRLGRPVQGQPVTPAILVEEALRLNARSISYTYSEPTIFYELMADTATCAIDNGLMNIMVSNGFQSTECLDALNGLIHACNIDLKAFTESFYHEHCGAQLKPVLRNLKHIVRMGWWLEVTTLLIPEANDSDAELRDMACFIRDELGKDVPWHISRFHPTYMMTDRPPTPLERLERAWEIGKQCGLSHVYLGNVHGHFSEHTACPSCGNVVIRRTGYRAILKGAPVCKACGTSIPGIWSFPA</sequence>
<dbReference type="SFLD" id="SFLDG01101">
    <property type="entry name" value="Uncharacterised_Radical_SAM_Su"/>
    <property type="match status" value="1"/>
</dbReference>
<protein>
    <submittedName>
        <fullName evidence="8">AmmeMemoRadiSam system radical SAM enzyme</fullName>
    </submittedName>
</protein>
<dbReference type="Pfam" id="PF04055">
    <property type="entry name" value="Radical_SAM"/>
    <property type="match status" value="1"/>
</dbReference>
<dbReference type="PIRSF" id="PIRSF004869">
    <property type="entry name" value="PflX_prd"/>
    <property type="match status" value="1"/>
</dbReference>
<dbReference type="InterPro" id="IPR016431">
    <property type="entry name" value="Pyrv-formate_lyase-activ_prd"/>
</dbReference>
<feature type="binding site" evidence="6">
    <location>
        <position position="86"/>
    </location>
    <ligand>
        <name>[4Fe-4S] cluster</name>
        <dbReference type="ChEBI" id="CHEBI:49883"/>
        <note>4Fe-4S-S-AdoMet</note>
    </ligand>
</feature>
<keyword evidence="2 6" id="KW-0949">S-adenosyl-L-methionine</keyword>
<dbReference type="CDD" id="cd01335">
    <property type="entry name" value="Radical_SAM"/>
    <property type="match status" value="1"/>
</dbReference>
<dbReference type="RefSeq" id="WP_174405368.1">
    <property type="nucleotide sequence ID" value="NZ_BLVO01000013.1"/>
</dbReference>
<feature type="binding site" evidence="6">
    <location>
        <position position="82"/>
    </location>
    <ligand>
        <name>[4Fe-4S] cluster</name>
        <dbReference type="ChEBI" id="CHEBI:49883"/>
        <note>4Fe-4S-S-AdoMet</note>
    </ligand>
</feature>
<proteinExistence type="predicted"/>
<dbReference type="PANTHER" id="PTHR30352">
    <property type="entry name" value="PYRUVATE FORMATE-LYASE-ACTIVATING ENZYME"/>
    <property type="match status" value="1"/>
</dbReference>
<comment type="caution">
    <text evidence="8">The sequence shown here is derived from an EMBL/GenBank/DDBJ whole genome shotgun (WGS) entry which is preliminary data.</text>
</comment>
<keyword evidence="5 6" id="KW-0411">Iron-sulfur</keyword>
<evidence type="ECO:0000259" key="7">
    <source>
        <dbReference type="PROSITE" id="PS51918"/>
    </source>
</evidence>
<evidence type="ECO:0000313" key="8">
    <source>
        <dbReference type="EMBL" id="GFM33736.1"/>
    </source>
</evidence>
<dbReference type="PANTHER" id="PTHR30352:SF5">
    <property type="entry name" value="PYRUVATE FORMATE-LYASE 1-ACTIVATING ENZYME"/>
    <property type="match status" value="1"/>
</dbReference>
<evidence type="ECO:0000313" key="9">
    <source>
        <dbReference type="Proteomes" id="UP000503840"/>
    </source>
</evidence>
<keyword evidence="9" id="KW-1185">Reference proteome</keyword>
<dbReference type="SUPFAM" id="SSF102114">
    <property type="entry name" value="Radical SAM enzymes"/>
    <property type="match status" value="1"/>
</dbReference>
<reference evidence="8 9" key="1">
    <citation type="submission" date="2020-05" db="EMBL/GenBank/DDBJ databases">
        <title>Draft genome sequence of Desulfovibrio sp. strain HN2T.</title>
        <authorList>
            <person name="Ueno A."/>
            <person name="Tamazawa S."/>
            <person name="Tamamura S."/>
            <person name="Murakami T."/>
            <person name="Kiyama T."/>
            <person name="Inomata H."/>
            <person name="Amano Y."/>
            <person name="Miyakawa K."/>
            <person name="Tamaki H."/>
            <person name="Naganuma T."/>
            <person name="Kaneko K."/>
        </authorList>
    </citation>
    <scope>NUCLEOTIDE SEQUENCE [LARGE SCALE GENOMIC DNA]</scope>
    <source>
        <strain evidence="8 9">HN2</strain>
    </source>
</reference>
<feature type="binding site" evidence="6">
    <location>
        <position position="89"/>
    </location>
    <ligand>
        <name>[4Fe-4S] cluster</name>
        <dbReference type="ChEBI" id="CHEBI:49883"/>
        <note>4Fe-4S-S-AdoMet</note>
    </ligand>
</feature>
<evidence type="ECO:0000256" key="4">
    <source>
        <dbReference type="ARBA" id="ARBA00023004"/>
    </source>
</evidence>
<dbReference type="InterPro" id="IPR058240">
    <property type="entry name" value="rSAM_sf"/>
</dbReference>
<evidence type="ECO:0000256" key="3">
    <source>
        <dbReference type="ARBA" id="ARBA00022723"/>
    </source>
</evidence>
<dbReference type="InterPro" id="IPR007197">
    <property type="entry name" value="rSAM"/>
</dbReference>
<dbReference type="SFLD" id="SFLDS00029">
    <property type="entry name" value="Radical_SAM"/>
    <property type="match status" value="1"/>
</dbReference>
<comment type="cofactor">
    <cofactor evidence="6">
        <name>[4Fe-4S] cluster</name>
        <dbReference type="ChEBI" id="CHEBI:49883"/>
    </cofactor>
    <text evidence="6">Binds 1 [4Fe-4S] cluster. The cluster is coordinated with 3 cysteines and an exchangeable S-adenosyl-L-methionine.</text>
</comment>
<evidence type="ECO:0000256" key="5">
    <source>
        <dbReference type="ARBA" id="ARBA00023014"/>
    </source>
</evidence>
<organism evidence="8 9">
    <name type="scientific">Desulfovibrio subterraneus</name>
    <dbReference type="NCBI Taxonomy" id="2718620"/>
    <lineage>
        <taxon>Bacteria</taxon>
        <taxon>Pseudomonadati</taxon>
        <taxon>Thermodesulfobacteriota</taxon>
        <taxon>Desulfovibrionia</taxon>
        <taxon>Desulfovibrionales</taxon>
        <taxon>Desulfovibrionaceae</taxon>
        <taxon>Desulfovibrio</taxon>
    </lineage>
</organism>
<dbReference type="Gene3D" id="3.20.20.70">
    <property type="entry name" value="Aldolase class I"/>
    <property type="match status" value="1"/>
</dbReference>
<evidence type="ECO:0000256" key="6">
    <source>
        <dbReference type="PIRSR" id="PIRSR004869-50"/>
    </source>
</evidence>
<accession>A0A7J0BJ60</accession>
<dbReference type="PROSITE" id="PS51918">
    <property type="entry name" value="RADICAL_SAM"/>
    <property type="match status" value="1"/>
</dbReference>
<dbReference type="InterPro" id="IPR013785">
    <property type="entry name" value="Aldolase_TIM"/>
</dbReference>
<dbReference type="Proteomes" id="UP000503840">
    <property type="component" value="Unassembled WGS sequence"/>
</dbReference>
<dbReference type="InterPro" id="IPR027596">
    <property type="entry name" value="AmmeMemoSam_rS"/>
</dbReference>
<keyword evidence="4 6" id="KW-0408">Iron</keyword>
<dbReference type="EMBL" id="BLVO01000013">
    <property type="protein sequence ID" value="GFM33736.1"/>
    <property type="molecule type" value="Genomic_DNA"/>
</dbReference>
<name>A0A7J0BJ60_9BACT</name>